<dbReference type="PANTHER" id="PTHR23001:SF3">
    <property type="entry name" value="EUKARYOTIC TRANSLATION INITIATION FACTOR 2 SUBUNIT 2"/>
    <property type="match status" value="1"/>
</dbReference>
<keyword evidence="3" id="KW-1185">Reference proteome</keyword>
<comment type="caution">
    <text evidence="2">The sequence shown here is derived from an EMBL/GenBank/DDBJ whole genome shotgun (WGS) entry which is preliminary data.</text>
</comment>
<organism evidence="2 3">
    <name type="scientific">Papaver atlanticum</name>
    <dbReference type="NCBI Taxonomy" id="357466"/>
    <lineage>
        <taxon>Eukaryota</taxon>
        <taxon>Viridiplantae</taxon>
        <taxon>Streptophyta</taxon>
        <taxon>Embryophyta</taxon>
        <taxon>Tracheophyta</taxon>
        <taxon>Spermatophyta</taxon>
        <taxon>Magnoliopsida</taxon>
        <taxon>Ranunculales</taxon>
        <taxon>Papaveraceae</taxon>
        <taxon>Papaveroideae</taxon>
        <taxon>Papaver</taxon>
    </lineage>
</organism>
<dbReference type="Proteomes" id="UP001202328">
    <property type="component" value="Unassembled WGS sequence"/>
</dbReference>
<evidence type="ECO:0000313" key="3">
    <source>
        <dbReference type="Proteomes" id="UP001202328"/>
    </source>
</evidence>
<accession>A0AAD4XUJ7</accession>
<evidence type="ECO:0000259" key="1">
    <source>
        <dbReference type="SMART" id="SM00653"/>
    </source>
</evidence>
<dbReference type="GO" id="GO:0005850">
    <property type="term" value="C:eukaryotic translation initiation factor 2 complex"/>
    <property type="evidence" value="ECO:0007669"/>
    <property type="project" value="TreeGrafter"/>
</dbReference>
<dbReference type="SMART" id="SM00653">
    <property type="entry name" value="eIF2B_5"/>
    <property type="match status" value="1"/>
</dbReference>
<dbReference type="AlphaFoldDB" id="A0AAD4XUJ7"/>
<dbReference type="EMBL" id="JAJJMB010001367">
    <property type="protein sequence ID" value="KAI3957206.1"/>
    <property type="molecule type" value="Genomic_DNA"/>
</dbReference>
<reference evidence="2" key="1">
    <citation type="submission" date="2022-04" db="EMBL/GenBank/DDBJ databases">
        <title>A functionally conserved STORR gene fusion in Papaver species that diverged 16.8 million years ago.</title>
        <authorList>
            <person name="Catania T."/>
        </authorList>
    </citation>
    <scope>NUCLEOTIDE SEQUENCE</scope>
    <source>
        <strain evidence="2">S-188037</strain>
    </source>
</reference>
<feature type="domain" description="Translation initiation factor IF2/IF5" evidence="1">
    <location>
        <begin position="27"/>
        <end position="110"/>
    </location>
</feature>
<dbReference type="InterPro" id="IPR045196">
    <property type="entry name" value="IF2/IF5"/>
</dbReference>
<dbReference type="GO" id="GO:0003743">
    <property type="term" value="F:translation initiation factor activity"/>
    <property type="evidence" value="ECO:0007669"/>
    <property type="project" value="InterPro"/>
</dbReference>
<dbReference type="GO" id="GO:0031369">
    <property type="term" value="F:translation initiation factor binding"/>
    <property type="evidence" value="ECO:0007669"/>
    <property type="project" value="TreeGrafter"/>
</dbReference>
<dbReference type="InterPro" id="IPR016189">
    <property type="entry name" value="Transl_init_fac_IF2/IF5_N"/>
</dbReference>
<proteinExistence type="predicted"/>
<dbReference type="Gene3D" id="3.30.30.170">
    <property type="match status" value="1"/>
</dbReference>
<name>A0AAD4XUJ7_9MAGN</name>
<protein>
    <recommendedName>
        <fullName evidence="1">Translation initiation factor IF2/IF5 domain-containing protein</fullName>
    </recommendedName>
</protein>
<dbReference type="PANTHER" id="PTHR23001">
    <property type="entry name" value="EUKARYOTIC TRANSLATION INITIATION FACTOR"/>
    <property type="match status" value="1"/>
</dbReference>
<gene>
    <name evidence="2" type="ORF">MKW98_012081</name>
</gene>
<evidence type="ECO:0000313" key="2">
    <source>
        <dbReference type="EMBL" id="KAI3957206.1"/>
    </source>
</evidence>
<dbReference type="Pfam" id="PF01873">
    <property type="entry name" value="eIF-5_eIF-2B"/>
    <property type="match status" value="1"/>
</dbReference>
<dbReference type="SUPFAM" id="SSF100966">
    <property type="entry name" value="Translation initiation factor 2 beta, aIF2beta, N-terminal domain"/>
    <property type="match status" value="1"/>
</dbReference>
<dbReference type="GO" id="GO:0003729">
    <property type="term" value="F:mRNA binding"/>
    <property type="evidence" value="ECO:0007669"/>
    <property type="project" value="TreeGrafter"/>
</dbReference>
<dbReference type="InterPro" id="IPR002735">
    <property type="entry name" value="Transl_init_fac_IF2/IF5_dom"/>
</dbReference>
<sequence>MEDVNEQETTIGGVLSNPDELAGKEIRSRTFMIPPQFLREGIRVEETVLVNFMDLCKSVHRQPEHVMDYLVNEIGGVSGSLDEQQRLVIRLRSGLFRYERRIQDENVLAI</sequence>
<dbReference type="GO" id="GO:0001731">
    <property type="term" value="P:formation of translation preinitiation complex"/>
    <property type="evidence" value="ECO:0007669"/>
    <property type="project" value="TreeGrafter"/>
</dbReference>